<evidence type="ECO:0000256" key="2">
    <source>
        <dbReference type="ARBA" id="ARBA00012438"/>
    </source>
</evidence>
<keyword evidence="7" id="KW-0418">Kinase</keyword>
<dbReference type="InterPro" id="IPR003594">
    <property type="entry name" value="HATPase_dom"/>
</dbReference>
<dbReference type="SMART" id="SM00387">
    <property type="entry name" value="HATPase_c"/>
    <property type="match status" value="1"/>
</dbReference>
<dbReference type="SMART" id="SM00388">
    <property type="entry name" value="HisKA"/>
    <property type="match status" value="1"/>
</dbReference>
<dbReference type="RefSeq" id="WP_048380153.1">
    <property type="nucleotide sequence ID" value="NZ_FNRS01000001.1"/>
</dbReference>
<dbReference type="GO" id="GO:0000155">
    <property type="term" value="F:phosphorelay sensor kinase activity"/>
    <property type="evidence" value="ECO:0007669"/>
    <property type="project" value="InterPro"/>
</dbReference>
<feature type="modified residue" description="4-aspartylphosphate" evidence="4">
    <location>
        <position position="489"/>
    </location>
</feature>
<dbReference type="InterPro" id="IPR005467">
    <property type="entry name" value="His_kinase_dom"/>
</dbReference>
<feature type="domain" description="Response regulatory" evidence="6">
    <location>
        <begin position="439"/>
        <end position="554"/>
    </location>
</feature>
<reference evidence="8 10" key="2">
    <citation type="submission" date="2016-10" db="EMBL/GenBank/DDBJ databases">
        <authorList>
            <person name="Varghese N."/>
            <person name="Submissions S."/>
        </authorList>
    </citation>
    <scope>NUCLEOTIDE SEQUENCE [LARGE SCALE GENOMIC DNA]</scope>
    <source>
        <strain evidence="8 10">BS3652</strain>
    </source>
</reference>
<dbReference type="Pfam" id="PF02518">
    <property type="entry name" value="HATPase_c"/>
    <property type="match status" value="1"/>
</dbReference>
<dbReference type="PROSITE" id="PS50110">
    <property type="entry name" value="RESPONSE_REGULATORY"/>
    <property type="match status" value="1"/>
</dbReference>
<dbReference type="Gene3D" id="3.40.50.2300">
    <property type="match status" value="1"/>
</dbReference>
<dbReference type="SUPFAM" id="SSF47384">
    <property type="entry name" value="Homodimeric domain of signal transducing histidine kinase"/>
    <property type="match status" value="1"/>
</dbReference>
<dbReference type="InterPro" id="IPR001789">
    <property type="entry name" value="Sig_transdc_resp-reg_receiver"/>
</dbReference>
<dbReference type="EMBL" id="FNRS01000001">
    <property type="protein sequence ID" value="SEC32550.1"/>
    <property type="molecule type" value="Genomic_DNA"/>
</dbReference>
<dbReference type="Pfam" id="PF00072">
    <property type="entry name" value="Response_reg"/>
    <property type="match status" value="1"/>
</dbReference>
<evidence type="ECO:0000256" key="4">
    <source>
        <dbReference type="PROSITE-ProRule" id="PRU00169"/>
    </source>
</evidence>
<gene>
    <name evidence="8" type="ORF">SAMN04490203_2204</name>
    <name evidence="7" type="ORF">TU78_08545</name>
</gene>
<protein>
    <recommendedName>
        <fullName evidence="2">histidine kinase</fullName>
        <ecNumber evidence="2">2.7.13.3</ecNumber>
    </recommendedName>
</protein>
<dbReference type="SUPFAM" id="SSF52172">
    <property type="entry name" value="CheY-like"/>
    <property type="match status" value="1"/>
</dbReference>
<feature type="domain" description="Histidine kinase" evidence="5">
    <location>
        <begin position="191"/>
        <end position="416"/>
    </location>
</feature>
<name>A0A0J6GSM8_PSETA</name>
<dbReference type="SUPFAM" id="SSF55874">
    <property type="entry name" value="ATPase domain of HSP90 chaperone/DNA topoisomerase II/histidine kinase"/>
    <property type="match status" value="1"/>
</dbReference>
<comment type="caution">
    <text evidence="7">The sequence shown here is derived from an EMBL/GenBank/DDBJ whole genome shotgun (WGS) entry which is preliminary data.</text>
</comment>
<dbReference type="InterPro" id="IPR003661">
    <property type="entry name" value="HisK_dim/P_dom"/>
</dbReference>
<proteinExistence type="predicted"/>
<evidence type="ECO:0000256" key="3">
    <source>
        <dbReference type="ARBA" id="ARBA00022553"/>
    </source>
</evidence>
<dbReference type="EMBL" id="JYLA01000003">
    <property type="protein sequence ID" value="KMM85388.1"/>
    <property type="molecule type" value="Genomic_DNA"/>
</dbReference>
<evidence type="ECO:0000259" key="5">
    <source>
        <dbReference type="PROSITE" id="PS50109"/>
    </source>
</evidence>
<keyword evidence="3 4" id="KW-0597">Phosphoprotein</keyword>
<dbReference type="InterPro" id="IPR036097">
    <property type="entry name" value="HisK_dim/P_sf"/>
</dbReference>
<dbReference type="InterPro" id="IPR011006">
    <property type="entry name" value="CheY-like_superfamily"/>
</dbReference>
<dbReference type="SMART" id="SM00448">
    <property type="entry name" value="REC"/>
    <property type="match status" value="1"/>
</dbReference>
<dbReference type="PANTHER" id="PTHR43065">
    <property type="entry name" value="SENSOR HISTIDINE KINASE"/>
    <property type="match status" value="1"/>
</dbReference>
<dbReference type="Gene3D" id="3.30.565.10">
    <property type="entry name" value="Histidine kinase-like ATPase, C-terminal domain"/>
    <property type="match status" value="1"/>
</dbReference>
<dbReference type="Proteomes" id="UP000036395">
    <property type="component" value="Unassembled WGS sequence"/>
</dbReference>
<dbReference type="CDD" id="cd00082">
    <property type="entry name" value="HisKA"/>
    <property type="match status" value="1"/>
</dbReference>
<evidence type="ECO:0000259" key="6">
    <source>
        <dbReference type="PROSITE" id="PS50110"/>
    </source>
</evidence>
<evidence type="ECO:0000256" key="1">
    <source>
        <dbReference type="ARBA" id="ARBA00000085"/>
    </source>
</evidence>
<dbReference type="PATRIC" id="fig|47884.3.peg.2130"/>
<comment type="catalytic activity">
    <reaction evidence="1">
        <text>ATP + protein L-histidine = ADP + protein N-phospho-L-histidine.</text>
        <dbReference type="EC" id="2.7.13.3"/>
    </reaction>
</comment>
<evidence type="ECO:0000313" key="8">
    <source>
        <dbReference type="EMBL" id="SEC32550.1"/>
    </source>
</evidence>
<dbReference type="EC" id="2.7.13.3" evidence="2"/>
<dbReference type="InterPro" id="IPR036890">
    <property type="entry name" value="HATPase_C_sf"/>
</dbReference>
<dbReference type="Proteomes" id="UP000183155">
    <property type="component" value="Unassembled WGS sequence"/>
</dbReference>
<dbReference type="InterPro" id="IPR004358">
    <property type="entry name" value="Sig_transdc_His_kin-like_C"/>
</dbReference>
<keyword evidence="7" id="KW-0808">Transferase</keyword>
<dbReference type="PRINTS" id="PR00344">
    <property type="entry name" value="BCTRLSENSOR"/>
</dbReference>
<dbReference type="STRING" id="47884.SAMN04490203_2204"/>
<accession>A0A0J6GSM8</accession>
<dbReference type="OrthoDB" id="6973808at2"/>
<sequence>MIACGPIEERALVFAPPGPDSAVHLQWLEAAGESSHCVTGMEPLLHELRIGAGVLVIAVMPAQASLLDPLLTFLNQQPPWSDLPVIVLAPQQGLSPSQVQALSEQLGNLTIIEAPWSRTTFSSLVQNAVRARRRQYASRDCSMVLTEHQNQLNNMLQAIDKKESTPLDLTQRQDENLLHTHLEAVGQLAGGIAHDFNNMLAGIIGSLELLRRRLARGKTDDLDKLIDLGITSANRAAGLTHRLLAFARNQPLDSKPVAMNDWLQGMRVPLQNHLADNIELCLGSTECLWTAEIDPLQLENALLHLVSNACDAMPHGGQFTITASNQHLDPAFCESRAHLTPGDYVVLNVSDNGHGMPQNVLKHAFDPFFTTKGIGQGTGLGLSMIYGFCKQSRGHVSIESQESLGTTVMLYLPRLKTAPQHSEADSTLPAPPALGAEKTVLLVEDDAAVREVVTQVLCDQGFKVFSAMDADSALPVIESAQPIDLMISDVGLPGISGRQLADMSRQVRPDLTILFITGYARQATVHSGFLAPGMHLLSKPFTLERLTAKVNEMLPRQ</sequence>
<dbReference type="Pfam" id="PF00512">
    <property type="entry name" value="HisKA"/>
    <property type="match status" value="1"/>
</dbReference>
<keyword evidence="10" id="KW-1185">Reference proteome</keyword>
<organism evidence="7 9">
    <name type="scientific">Pseudomonas taetrolens</name>
    <dbReference type="NCBI Taxonomy" id="47884"/>
    <lineage>
        <taxon>Bacteria</taxon>
        <taxon>Pseudomonadati</taxon>
        <taxon>Pseudomonadota</taxon>
        <taxon>Gammaproteobacteria</taxon>
        <taxon>Pseudomonadales</taxon>
        <taxon>Pseudomonadaceae</taxon>
        <taxon>Pseudomonas</taxon>
    </lineage>
</organism>
<evidence type="ECO:0000313" key="10">
    <source>
        <dbReference type="Proteomes" id="UP000183155"/>
    </source>
</evidence>
<dbReference type="PROSITE" id="PS50109">
    <property type="entry name" value="HIS_KIN"/>
    <property type="match status" value="1"/>
</dbReference>
<evidence type="ECO:0000313" key="7">
    <source>
        <dbReference type="EMBL" id="KMM85388.1"/>
    </source>
</evidence>
<dbReference type="Gene3D" id="1.10.287.130">
    <property type="match status" value="1"/>
</dbReference>
<dbReference type="PANTHER" id="PTHR43065:SF42">
    <property type="entry name" value="TWO-COMPONENT SENSOR PPRA"/>
    <property type="match status" value="1"/>
</dbReference>
<evidence type="ECO:0000313" key="9">
    <source>
        <dbReference type="Proteomes" id="UP000036395"/>
    </source>
</evidence>
<reference evidence="7 9" key="1">
    <citation type="submission" date="2015-02" db="EMBL/GenBank/DDBJ databases">
        <title>Pseudomonas helleri sp. nov. and Pseudomonas weihenstephanensis sp. nov., isolated from raw cows milk.</title>
        <authorList>
            <person name="von Neubeck M."/>
            <person name="Huptas C."/>
            <person name="Wenning M."/>
            <person name="Scherer S."/>
        </authorList>
    </citation>
    <scope>NUCLEOTIDE SEQUENCE [LARGE SCALE GENOMIC DNA]</scope>
    <source>
        <strain evidence="7 9">DSM 21104</strain>
    </source>
</reference>
<dbReference type="AlphaFoldDB" id="A0A0J6GSM8"/>